<reference evidence="3 4" key="1">
    <citation type="submission" date="2015-12" db="EMBL/GenBank/DDBJ databases">
        <title>Dictyostelia acquired genes for synthesis and detection of signals that induce cell-type specialization by lateral gene transfer from prokaryotes.</title>
        <authorList>
            <person name="Gloeckner G."/>
            <person name="Schaap P."/>
        </authorList>
    </citation>
    <scope>NUCLEOTIDE SEQUENCE [LARGE SCALE GENOMIC DNA]</scope>
    <source>
        <strain evidence="3 4">TK</strain>
    </source>
</reference>
<keyword evidence="1" id="KW-0175">Coiled coil</keyword>
<feature type="region of interest" description="Disordered" evidence="2">
    <location>
        <begin position="57"/>
        <end position="78"/>
    </location>
</feature>
<evidence type="ECO:0000313" key="4">
    <source>
        <dbReference type="Proteomes" id="UP000076078"/>
    </source>
</evidence>
<feature type="region of interest" description="Disordered" evidence="2">
    <location>
        <begin position="361"/>
        <end position="381"/>
    </location>
</feature>
<accession>A0A152A6E1</accession>
<feature type="compositionally biased region" description="Low complexity" evidence="2">
    <location>
        <begin position="441"/>
        <end position="458"/>
    </location>
</feature>
<keyword evidence="4" id="KW-1185">Reference proteome</keyword>
<dbReference type="AlphaFoldDB" id="A0A152A6E1"/>
<proteinExistence type="predicted"/>
<name>A0A152A6E1_TIELA</name>
<gene>
    <name evidence="3" type="ORF">DLAC_11495</name>
</gene>
<dbReference type="InParanoid" id="A0A152A6E1"/>
<feature type="region of interest" description="Disordered" evidence="2">
    <location>
        <begin position="435"/>
        <end position="458"/>
    </location>
</feature>
<organism evidence="3 4">
    <name type="scientific">Tieghemostelium lacteum</name>
    <name type="common">Slime mold</name>
    <name type="synonym">Dictyostelium lacteum</name>
    <dbReference type="NCBI Taxonomy" id="361077"/>
    <lineage>
        <taxon>Eukaryota</taxon>
        <taxon>Amoebozoa</taxon>
        <taxon>Evosea</taxon>
        <taxon>Eumycetozoa</taxon>
        <taxon>Dictyostelia</taxon>
        <taxon>Dictyosteliales</taxon>
        <taxon>Raperosteliaceae</taxon>
        <taxon>Tieghemostelium</taxon>
    </lineage>
</organism>
<evidence type="ECO:0000256" key="1">
    <source>
        <dbReference type="SAM" id="Coils"/>
    </source>
</evidence>
<dbReference type="Proteomes" id="UP000076078">
    <property type="component" value="Unassembled WGS sequence"/>
</dbReference>
<sequence length="458" mass="52617">MNRNKLNYDRKDSLFFLLKDSITYQESLQKQRLEKELEQFQQQEELLKSDKFQFNSSQNNSFLNDSDHNIPISDNEVEDDDTSQNQLLLDDQLINGSGEIDRYDDLNLYTYNNFNNNNNNINNNNSNEIEELYNDPNLDFATNSGDQDNQLNKEIQVGNDEDNNRGNRKKNVLVSQMDKFDQHEYANQFKKIKIFVDDGLELAGVEEEEKYDNSDFDFPTDNGSPPIPQIPDSLPPGFYNGKNEVYQDDSHAKYVNYENEVRLMPPNREDHIELVESVENEKDKSSSPIIPKKGFVLPVSFKLNENTSPLKVYASLPNLTPGNLYQLKKHSNSMSETSTYLDFNNDHIDFQQEKKLNWTNGFTPSVGKKNRSSTTITPPTSIVTTTTTNNIKKVMIGAGQQRTTTHQVIHGLSLQEKNDYSMMNMNGRERSKTFDISTTHSVSPKPKSKLLSSLKKIL</sequence>
<evidence type="ECO:0000256" key="2">
    <source>
        <dbReference type="SAM" id="MobiDB-lite"/>
    </source>
</evidence>
<evidence type="ECO:0000313" key="3">
    <source>
        <dbReference type="EMBL" id="KYR01804.1"/>
    </source>
</evidence>
<comment type="caution">
    <text evidence="3">The sequence shown here is derived from an EMBL/GenBank/DDBJ whole genome shotgun (WGS) entry which is preliminary data.</text>
</comment>
<feature type="coiled-coil region" evidence="1">
    <location>
        <begin position="23"/>
        <end position="50"/>
    </location>
</feature>
<feature type="compositionally biased region" description="Low complexity" evidence="2">
    <location>
        <begin position="372"/>
        <end position="381"/>
    </location>
</feature>
<protein>
    <submittedName>
        <fullName evidence="3">Uncharacterized protein</fullName>
    </submittedName>
</protein>
<dbReference type="EMBL" id="LODT01000006">
    <property type="protein sequence ID" value="KYR01804.1"/>
    <property type="molecule type" value="Genomic_DNA"/>
</dbReference>